<dbReference type="AlphaFoldDB" id="A0AA51ZUP9"/>
<keyword evidence="2" id="KW-0808">Transferase</keyword>
<gene>
    <name evidence="2" type="ORF">QYS47_32000</name>
</gene>
<sequence>MKNHELPVVSVRLMTYDHGPFIKEALDGILMQETNFNVEVVIGDDFSTDNTVNIIREYQDTEKIKIKLLQREHGDDYSVNREKLGRLYNFYDILKNCKGKYIALLDGDDFWTDKYKLQKQFDFLENNDKYIACFHDVKVVNEKSEVVRENKFKKISLHDYKAELLTRGRVLPVLSVMFRNVTDELPEEFIHGGLGDKFLSSFLGNFGDAKYMNNIQPSAYRVGNQGVWSQKDLIHKKKLNLMTVYQLWRYYDRIGKKENAEILFNNLVIQGYRLYPYLPSNSFLVKIEKLIMKINYNFFKSLKFPNRLLLKLKLWKNQ</sequence>
<name>A0AA51ZUP9_9BACT</name>
<dbReference type="RefSeq" id="WP_322345780.1">
    <property type="nucleotide sequence ID" value="NZ_CP129968.2"/>
</dbReference>
<dbReference type="PANTHER" id="PTHR22916">
    <property type="entry name" value="GLYCOSYLTRANSFERASE"/>
    <property type="match status" value="1"/>
</dbReference>
<proteinExistence type="predicted"/>
<dbReference type="EMBL" id="CP129968">
    <property type="protein sequence ID" value="WNB16858.1"/>
    <property type="molecule type" value="Genomic_DNA"/>
</dbReference>
<keyword evidence="2" id="KW-0328">Glycosyltransferase</keyword>
<reference evidence="2" key="1">
    <citation type="submission" date="2023-08" db="EMBL/GenBank/DDBJ databases">
        <title>Comparative genomics and taxonomic characterization of three novel marine species of genus Marivirga.</title>
        <authorList>
            <person name="Muhammad N."/>
            <person name="Kim S.-G."/>
        </authorList>
    </citation>
    <scope>NUCLEOTIDE SEQUENCE</scope>
    <source>
        <strain evidence="2">BKB1-2</strain>
    </source>
</reference>
<dbReference type="EC" id="2.4.-.-" evidence="2"/>
<dbReference type="InterPro" id="IPR001173">
    <property type="entry name" value="Glyco_trans_2-like"/>
</dbReference>
<evidence type="ECO:0000259" key="1">
    <source>
        <dbReference type="Pfam" id="PF00535"/>
    </source>
</evidence>
<protein>
    <submittedName>
        <fullName evidence="2">Glycosyltransferase</fullName>
        <ecNumber evidence="2">2.4.-.-</ecNumber>
    </submittedName>
</protein>
<dbReference type="KEGG" id="marp:QYS47_32000"/>
<dbReference type="Gene3D" id="3.90.550.10">
    <property type="entry name" value="Spore Coat Polysaccharide Biosynthesis Protein SpsA, Chain A"/>
    <property type="match status" value="1"/>
</dbReference>
<feature type="domain" description="Glycosyltransferase 2-like" evidence="1">
    <location>
        <begin position="11"/>
        <end position="162"/>
    </location>
</feature>
<dbReference type="InterPro" id="IPR029044">
    <property type="entry name" value="Nucleotide-diphossugar_trans"/>
</dbReference>
<dbReference type="GO" id="GO:0016758">
    <property type="term" value="F:hexosyltransferase activity"/>
    <property type="evidence" value="ECO:0007669"/>
    <property type="project" value="UniProtKB-ARBA"/>
</dbReference>
<dbReference type="Pfam" id="PF00535">
    <property type="entry name" value="Glycos_transf_2"/>
    <property type="match status" value="1"/>
</dbReference>
<dbReference type="SUPFAM" id="SSF53448">
    <property type="entry name" value="Nucleotide-diphospho-sugar transferases"/>
    <property type="match status" value="1"/>
</dbReference>
<dbReference type="Proteomes" id="UP001232019">
    <property type="component" value="Chromosome"/>
</dbReference>
<accession>A0AA51ZUP9</accession>
<organism evidence="2">
    <name type="scientific">Marivirga arenosa</name>
    <dbReference type="NCBI Taxonomy" id="3059076"/>
    <lineage>
        <taxon>Bacteria</taxon>
        <taxon>Pseudomonadati</taxon>
        <taxon>Bacteroidota</taxon>
        <taxon>Cytophagia</taxon>
        <taxon>Cytophagales</taxon>
        <taxon>Marivirgaceae</taxon>
        <taxon>Marivirga</taxon>
    </lineage>
</organism>
<evidence type="ECO:0000313" key="2">
    <source>
        <dbReference type="EMBL" id="WNB16858.1"/>
    </source>
</evidence>
<dbReference type="PANTHER" id="PTHR22916:SF3">
    <property type="entry name" value="UDP-GLCNAC:BETAGAL BETA-1,3-N-ACETYLGLUCOSAMINYLTRANSFERASE-LIKE PROTEIN 1"/>
    <property type="match status" value="1"/>
</dbReference>